<accession>A0A917YXZ8</accession>
<evidence type="ECO:0000256" key="7">
    <source>
        <dbReference type="ARBA" id="ARBA00022840"/>
    </source>
</evidence>
<dbReference type="InterPro" id="IPR000600">
    <property type="entry name" value="ROK"/>
</dbReference>
<keyword evidence="7" id="KW-0067">ATP-binding</keyword>
<dbReference type="GO" id="GO:0045127">
    <property type="term" value="F:N-acetylglucosamine kinase activity"/>
    <property type="evidence" value="ECO:0007669"/>
    <property type="project" value="UniProtKB-EC"/>
</dbReference>
<proteinExistence type="predicted"/>
<evidence type="ECO:0000256" key="2">
    <source>
        <dbReference type="ARBA" id="ARBA00022679"/>
    </source>
</evidence>
<evidence type="ECO:0000256" key="9">
    <source>
        <dbReference type="ARBA" id="ARBA00049065"/>
    </source>
</evidence>
<dbReference type="InterPro" id="IPR043129">
    <property type="entry name" value="ATPase_NBD"/>
</dbReference>
<name>A0A917YXZ8_9ALTE</name>
<keyword evidence="8" id="KW-0119">Carbohydrate metabolism</keyword>
<dbReference type="GO" id="GO:0005524">
    <property type="term" value="F:ATP binding"/>
    <property type="evidence" value="ECO:0007669"/>
    <property type="project" value="UniProtKB-KW"/>
</dbReference>
<comment type="caution">
    <text evidence="10">The sequence shown here is derived from an EMBL/GenBank/DDBJ whole genome shotgun (WGS) entry which is preliminary data.</text>
</comment>
<dbReference type="EMBL" id="BMLS01000003">
    <property type="protein sequence ID" value="GGO69880.1"/>
    <property type="molecule type" value="Genomic_DNA"/>
</dbReference>
<evidence type="ECO:0000256" key="3">
    <source>
        <dbReference type="ARBA" id="ARBA00022723"/>
    </source>
</evidence>
<dbReference type="CDD" id="cd24057">
    <property type="entry name" value="ASKHA_NBD_ROK_NAGK"/>
    <property type="match status" value="1"/>
</dbReference>
<evidence type="ECO:0000313" key="11">
    <source>
        <dbReference type="Proteomes" id="UP000606935"/>
    </source>
</evidence>
<organism evidence="10 11">
    <name type="scientific">Bowmanella pacifica</name>
    <dbReference type="NCBI Taxonomy" id="502051"/>
    <lineage>
        <taxon>Bacteria</taxon>
        <taxon>Pseudomonadati</taxon>
        <taxon>Pseudomonadota</taxon>
        <taxon>Gammaproteobacteria</taxon>
        <taxon>Alteromonadales</taxon>
        <taxon>Alteromonadaceae</taxon>
        <taxon>Bowmanella</taxon>
    </lineage>
</organism>
<keyword evidence="11" id="KW-1185">Reference proteome</keyword>
<dbReference type="RefSeq" id="WP_188694724.1">
    <property type="nucleotide sequence ID" value="NZ_BMLS01000003.1"/>
</dbReference>
<keyword evidence="5" id="KW-0418">Kinase</keyword>
<dbReference type="SUPFAM" id="SSF53067">
    <property type="entry name" value="Actin-like ATPase domain"/>
    <property type="match status" value="1"/>
</dbReference>
<dbReference type="Pfam" id="PF00480">
    <property type="entry name" value="ROK"/>
    <property type="match status" value="1"/>
</dbReference>
<keyword evidence="2" id="KW-0808">Transferase</keyword>
<protein>
    <recommendedName>
        <fullName evidence="1">N-acetylglucosamine kinase</fullName>
        <ecNumber evidence="1">2.7.1.59</ecNumber>
    </recommendedName>
</protein>
<evidence type="ECO:0000256" key="1">
    <source>
        <dbReference type="ARBA" id="ARBA00012122"/>
    </source>
</evidence>
<comment type="catalytic activity">
    <reaction evidence="9">
        <text>N-acetyl-D-glucosamine + ATP = N-acetyl-D-glucosamine 6-phosphate + ADP + H(+)</text>
        <dbReference type="Rhea" id="RHEA:17417"/>
        <dbReference type="ChEBI" id="CHEBI:15378"/>
        <dbReference type="ChEBI" id="CHEBI:30616"/>
        <dbReference type="ChEBI" id="CHEBI:57513"/>
        <dbReference type="ChEBI" id="CHEBI:456216"/>
        <dbReference type="ChEBI" id="CHEBI:506227"/>
        <dbReference type="EC" id="2.7.1.59"/>
    </reaction>
</comment>
<keyword evidence="6" id="KW-0862">Zinc</keyword>
<keyword evidence="4" id="KW-0547">Nucleotide-binding</keyword>
<evidence type="ECO:0000256" key="5">
    <source>
        <dbReference type="ARBA" id="ARBA00022777"/>
    </source>
</evidence>
<reference evidence="10" key="2">
    <citation type="submission" date="2020-09" db="EMBL/GenBank/DDBJ databases">
        <authorList>
            <person name="Sun Q."/>
            <person name="Zhou Y."/>
        </authorList>
    </citation>
    <scope>NUCLEOTIDE SEQUENCE</scope>
    <source>
        <strain evidence="10">CGMCC 1.7086</strain>
    </source>
</reference>
<evidence type="ECO:0000256" key="6">
    <source>
        <dbReference type="ARBA" id="ARBA00022833"/>
    </source>
</evidence>
<evidence type="ECO:0000313" key="10">
    <source>
        <dbReference type="EMBL" id="GGO69880.1"/>
    </source>
</evidence>
<dbReference type="GO" id="GO:0046872">
    <property type="term" value="F:metal ion binding"/>
    <property type="evidence" value="ECO:0007669"/>
    <property type="project" value="UniProtKB-KW"/>
</dbReference>
<dbReference type="Gene3D" id="3.30.420.40">
    <property type="match status" value="2"/>
</dbReference>
<sequence length="306" mass="31907">MHYGLDIGGTKMELAVFDAEFSCLERIRRETPINDYRIFLAGVVELVEMADTKYGAKGSLGIGLPGVISAQGLALSSNVPCLTGQPITADLASVLERPVALGNDCRCFAYSEARLGAGKGHSRVLGVIIGTGLGGGLCVDEERFAPNSQLAGEFGHMGLHAAVAARWQLPVLQCGCGLSGCAETIVSGNGLGRLYQHFGGHSGDTYQWLTAYRQGEDKAITTFRCFMDALGSVIAGQILVLDPDVIVLGGGLSAVDEIRTALPEAIQQHLFSHAPLAPVELAEGGPASGVRGAALLGAELCEEQGL</sequence>
<evidence type="ECO:0000256" key="8">
    <source>
        <dbReference type="ARBA" id="ARBA00023277"/>
    </source>
</evidence>
<dbReference type="PANTHER" id="PTHR18964">
    <property type="entry name" value="ROK (REPRESSOR, ORF, KINASE) FAMILY"/>
    <property type="match status" value="1"/>
</dbReference>
<evidence type="ECO:0000256" key="4">
    <source>
        <dbReference type="ARBA" id="ARBA00022741"/>
    </source>
</evidence>
<gene>
    <name evidence="10" type="ORF">GCM10010982_22070</name>
</gene>
<dbReference type="EC" id="2.7.1.59" evidence="1"/>
<keyword evidence="3" id="KW-0479">Metal-binding</keyword>
<dbReference type="AlphaFoldDB" id="A0A917YXZ8"/>
<reference evidence="10" key="1">
    <citation type="journal article" date="2014" name="Int. J. Syst. Evol. Microbiol.">
        <title>Complete genome sequence of Corynebacterium casei LMG S-19264T (=DSM 44701T), isolated from a smear-ripened cheese.</title>
        <authorList>
            <consortium name="US DOE Joint Genome Institute (JGI-PGF)"/>
            <person name="Walter F."/>
            <person name="Albersmeier A."/>
            <person name="Kalinowski J."/>
            <person name="Ruckert C."/>
        </authorList>
    </citation>
    <scope>NUCLEOTIDE SEQUENCE</scope>
    <source>
        <strain evidence="10">CGMCC 1.7086</strain>
    </source>
</reference>
<dbReference type="Proteomes" id="UP000606935">
    <property type="component" value="Unassembled WGS sequence"/>
</dbReference>
<dbReference type="PANTHER" id="PTHR18964:SF162">
    <property type="entry name" value="N-ACETYL-D-GLUCOSAMINE KINASE"/>
    <property type="match status" value="1"/>
</dbReference>